<reference evidence="2 3" key="1">
    <citation type="submission" date="2016-07" db="EMBL/GenBank/DDBJ databases">
        <title>Pervasive Adenine N6-methylation of Active Genes in Fungi.</title>
        <authorList>
            <consortium name="DOE Joint Genome Institute"/>
            <person name="Mondo S.J."/>
            <person name="Dannebaum R.O."/>
            <person name="Kuo R.C."/>
            <person name="Labutti K."/>
            <person name="Haridas S."/>
            <person name="Kuo A."/>
            <person name="Salamov A."/>
            <person name="Ahrendt S.R."/>
            <person name="Lipzen A."/>
            <person name="Sullivan W."/>
            <person name="Andreopoulos W.B."/>
            <person name="Clum A."/>
            <person name="Lindquist E."/>
            <person name="Daum C."/>
            <person name="Ramamoorthy G.K."/>
            <person name="Gryganskyi A."/>
            <person name="Culley D."/>
            <person name="Magnuson J.K."/>
            <person name="James T.Y."/>
            <person name="O'Malley M.A."/>
            <person name="Stajich J.E."/>
            <person name="Spatafora J.W."/>
            <person name="Visel A."/>
            <person name="Grigoriev I.V."/>
        </authorList>
    </citation>
    <scope>NUCLEOTIDE SEQUENCE [LARGE SCALE GENOMIC DNA]</scope>
    <source>
        <strain evidence="2 3">JEL800</strain>
    </source>
</reference>
<dbReference type="EMBL" id="MCGO01000024">
    <property type="protein sequence ID" value="ORY43746.1"/>
    <property type="molecule type" value="Genomic_DNA"/>
</dbReference>
<gene>
    <name evidence="2" type="ORF">BCR33DRAFT_785567</name>
</gene>
<dbReference type="Gene3D" id="3.30.1740.10">
    <property type="entry name" value="Zinc finger, PARP-type"/>
    <property type="match status" value="1"/>
</dbReference>
<dbReference type="GO" id="GO:0008270">
    <property type="term" value="F:zinc ion binding"/>
    <property type="evidence" value="ECO:0007669"/>
    <property type="project" value="InterPro"/>
</dbReference>
<dbReference type="AlphaFoldDB" id="A0A1Y2C9X9"/>
<dbReference type="GO" id="GO:0003677">
    <property type="term" value="F:DNA binding"/>
    <property type="evidence" value="ECO:0007669"/>
    <property type="project" value="InterPro"/>
</dbReference>
<sequence>MLADSSGNRIEVSTHGSMCKGCKTAIPVGDVRFGKVTGAFLCRIKAVENAEVRYGSIEQIDGLSSLSIDLRETVVEAFRAVKSKAAKKRKTRTKKKKAAKAAE</sequence>
<keyword evidence="3" id="KW-1185">Reference proteome</keyword>
<dbReference type="InterPro" id="IPR036957">
    <property type="entry name" value="Znf_PARP_sf"/>
</dbReference>
<protein>
    <recommendedName>
        <fullName evidence="4">PARP-type domain-containing protein</fullName>
    </recommendedName>
</protein>
<organism evidence="2 3">
    <name type="scientific">Rhizoclosmatium globosum</name>
    <dbReference type="NCBI Taxonomy" id="329046"/>
    <lineage>
        <taxon>Eukaryota</taxon>
        <taxon>Fungi</taxon>
        <taxon>Fungi incertae sedis</taxon>
        <taxon>Chytridiomycota</taxon>
        <taxon>Chytridiomycota incertae sedis</taxon>
        <taxon>Chytridiomycetes</taxon>
        <taxon>Chytridiales</taxon>
        <taxon>Chytriomycetaceae</taxon>
        <taxon>Rhizoclosmatium</taxon>
    </lineage>
</organism>
<comment type="caution">
    <text evidence="2">The sequence shown here is derived from an EMBL/GenBank/DDBJ whole genome shotgun (WGS) entry which is preliminary data.</text>
</comment>
<evidence type="ECO:0000313" key="3">
    <source>
        <dbReference type="Proteomes" id="UP000193642"/>
    </source>
</evidence>
<proteinExistence type="predicted"/>
<dbReference type="Proteomes" id="UP000193642">
    <property type="component" value="Unassembled WGS sequence"/>
</dbReference>
<evidence type="ECO:0000256" key="1">
    <source>
        <dbReference type="SAM" id="MobiDB-lite"/>
    </source>
</evidence>
<dbReference type="SUPFAM" id="SSF57716">
    <property type="entry name" value="Glucocorticoid receptor-like (DNA-binding domain)"/>
    <property type="match status" value="1"/>
</dbReference>
<name>A0A1Y2C9X9_9FUNG</name>
<evidence type="ECO:0008006" key="4">
    <source>
        <dbReference type="Google" id="ProtNLM"/>
    </source>
</evidence>
<accession>A0A1Y2C9X9</accession>
<feature type="region of interest" description="Disordered" evidence="1">
    <location>
        <begin position="84"/>
        <end position="103"/>
    </location>
</feature>
<evidence type="ECO:0000313" key="2">
    <source>
        <dbReference type="EMBL" id="ORY43746.1"/>
    </source>
</evidence>